<evidence type="ECO:0000256" key="2">
    <source>
        <dbReference type="ARBA" id="ARBA00023239"/>
    </source>
</evidence>
<comment type="function">
    <text evidence="4">Lytic transglycosylase with a strong preference for naked glycan strands that lack stem peptides.</text>
</comment>
<dbReference type="HAMAP" id="MF_02071">
    <property type="entry name" value="RlpA"/>
    <property type="match status" value="1"/>
</dbReference>
<feature type="chain" id="PRO_5044927509" description="Endolytic peptidoglycan transglycosylase RlpA" evidence="4">
    <location>
        <begin position="30"/>
        <end position="297"/>
    </location>
</feature>
<reference evidence="8" key="1">
    <citation type="journal article" date="2019" name="Int. J. Syst. Evol. Microbiol.">
        <title>The Global Catalogue of Microorganisms (GCM) 10K type strain sequencing project: providing services to taxonomists for standard genome sequencing and annotation.</title>
        <authorList>
            <consortium name="The Broad Institute Genomics Platform"/>
            <consortium name="The Broad Institute Genome Sequencing Center for Infectious Disease"/>
            <person name="Wu L."/>
            <person name="Ma J."/>
        </authorList>
    </citation>
    <scope>NUCLEOTIDE SEQUENCE [LARGE SCALE GENOMIC DNA]</scope>
    <source>
        <strain evidence="8">CGMCC 1.12482</strain>
    </source>
</reference>
<dbReference type="PANTHER" id="PTHR34183:SF1">
    <property type="entry name" value="ENDOLYTIC PEPTIDOGLYCAN TRANSGLYCOSYLASE RLPA"/>
    <property type="match status" value="1"/>
</dbReference>
<sequence length="297" mass="32101" precursor="true">MNNMSTCSLRGALGAVVLALLGACSSAPQQPVTGSAPASRPAVDGAPDYLMDVSAIPDAVPVVHNGPYKASPYKVLGKHYTPMQDGRRYREEGEASWYGTKFHGQKTANGELYDLYGMTAAHKTLPLPTYVQVTNLANDRKIVVRVNDRGPFYSTRIIDLSYAAAKKLGFADKGTARVLVEGIDPVVWHQQRNPGYLVTAQAAEPEPAPQYATQEPVAEEKVFLQVGAFSSIQAAEQLRAQLQSQTSNPVFLSTTENNATTLHRVRIGPLVSQDQARQLLDILQRANLGTPTLISGN</sequence>
<protein>
    <recommendedName>
        <fullName evidence="4">Endolytic peptidoglycan transglycosylase RlpA</fullName>
        <ecNumber evidence="4">4.2.2.-</ecNumber>
    </recommendedName>
</protein>
<accession>A0ABQ1PNG5</accession>
<dbReference type="SUPFAM" id="SSF110997">
    <property type="entry name" value="Sporulation related repeat"/>
    <property type="match status" value="1"/>
</dbReference>
<evidence type="ECO:0000256" key="4">
    <source>
        <dbReference type="HAMAP-Rule" id="MF_02071"/>
    </source>
</evidence>
<dbReference type="EC" id="4.2.2.-" evidence="4"/>
<comment type="similarity">
    <text evidence="4 5">Belongs to the RlpA family.</text>
</comment>
<evidence type="ECO:0000259" key="6">
    <source>
        <dbReference type="PROSITE" id="PS51724"/>
    </source>
</evidence>
<evidence type="ECO:0000256" key="3">
    <source>
        <dbReference type="ARBA" id="ARBA00023316"/>
    </source>
</evidence>
<organism evidence="7 8">
    <name type="scientific">Halopseudomonas salina</name>
    <dbReference type="NCBI Taxonomy" id="1323744"/>
    <lineage>
        <taxon>Bacteria</taxon>
        <taxon>Pseudomonadati</taxon>
        <taxon>Pseudomonadota</taxon>
        <taxon>Gammaproteobacteria</taxon>
        <taxon>Pseudomonadales</taxon>
        <taxon>Pseudomonadaceae</taxon>
        <taxon>Halopseudomonas</taxon>
    </lineage>
</organism>
<evidence type="ECO:0000256" key="1">
    <source>
        <dbReference type="ARBA" id="ARBA00022729"/>
    </source>
</evidence>
<gene>
    <name evidence="4" type="primary">rlpA</name>
    <name evidence="7" type="ORF">GCM10007418_19170</name>
</gene>
<dbReference type="Proteomes" id="UP000638188">
    <property type="component" value="Unassembled WGS sequence"/>
</dbReference>
<comment type="caution">
    <text evidence="7">The sequence shown here is derived from an EMBL/GenBank/DDBJ whole genome shotgun (WGS) entry which is preliminary data.</text>
</comment>
<keyword evidence="1 4" id="KW-0732">Signal</keyword>
<name>A0ABQ1PNG5_9GAMM</name>
<evidence type="ECO:0000256" key="5">
    <source>
        <dbReference type="RuleBase" id="RU003495"/>
    </source>
</evidence>
<feature type="domain" description="SPOR" evidence="6">
    <location>
        <begin position="216"/>
        <end position="297"/>
    </location>
</feature>
<dbReference type="InterPro" id="IPR036908">
    <property type="entry name" value="RlpA-like_sf"/>
</dbReference>
<dbReference type="NCBIfam" id="TIGR00413">
    <property type="entry name" value="rlpA"/>
    <property type="match status" value="1"/>
</dbReference>
<proteinExistence type="inferred from homology"/>
<dbReference type="PROSITE" id="PS51724">
    <property type="entry name" value="SPOR"/>
    <property type="match status" value="1"/>
</dbReference>
<dbReference type="PANTHER" id="PTHR34183">
    <property type="entry name" value="ENDOLYTIC PEPTIDOGLYCAN TRANSGLYCOSYLASE RLPA"/>
    <property type="match status" value="1"/>
</dbReference>
<dbReference type="Pfam" id="PF05036">
    <property type="entry name" value="SPOR"/>
    <property type="match status" value="1"/>
</dbReference>
<dbReference type="InterPro" id="IPR012997">
    <property type="entry name" value="RplA"/>
</dbReference>
<feature type="signal peptide" evidence="4">
    <location>
        <begin position="1"/>
        <end position="29"/>
    </location>
</feature>
<keyword evidence="2 4" id="KW-0456">Lyase</keyword>
<dbReference type="Gene3D" id="3.30.70.1070">
    <property type="entry name" value="Sporulation related repeat"/>
    <property type="match status" value="1"/>
</dbReference>
<evidence type="ECO:0000313" key="8">
    <source>
        <dbReference type="Proteomes" id="UP000638188"/>
    </source>
</evidence>
<dbReference type="Gene3D" id="2.40.40.10">
    <property type="entry name" value="RlpA-like domain"/>
    <property type="match status" value="1"/>
</dbReference>
<dbReference type="InterPro" id="IPR007730">
    <property type="entry name" value="SPOR-like_dom"/>
</dbReference>
<dbReference type="SUPFAM" id="SSF50685">
    <property type="entry name" value="Barwin-like endoglucanases"/>
    <property type="match status" value="1"/>
</dbReference>
<dbReference type="CDD" id="cd22268">
    <property type="entry name" value="DPBB_RlpA-like"/>
    <property type="match status" value="1"/>
</dbReference>
<dbReference type="InterPro" id="IPR009009">
    <property type="entry name" value="RlpA-like_DPBB"/>
</dbReference>
<keyword evidence="8" id="KW-1185">Reference proteome</keyword>
<keyword evidence="3 4" id="KW-0961">Cell wall biogenesis/degradation</keyword>
<dbReference type="Pfam" id="PF03330">
    <property type="entry name" value="DPBB_1"/>
    <property type="match status" value="1"/>
</dbReference>
<evidence type="ECO:0000313" key="7">
    <source>
        <dbReference type="EMBL" id="GGD00062.1"/>
    </source>
</evidence>
<dbReference type="EMBL" id="BMFF01000003">
    <property type="protein sequence ID" value="GGD00062.1"/>
    <property type="molecule type" value="Genomic_DNA"/>
</dbReference>
<dbReference type="InterPro" id="IPR036680">
    <property type="entry name" value="SPOR-like_sf"/>
</dbReference>
<dbReference type="InterPro" id="IPR034718">
    <property type="entry name" value="RlpA"/>
</dbReference>